<organism evidence="3 4">
    <name type="scientific">Elioraea tepida</name>
    <dbReference type="NCBI Taxonomy" id="2843330"/>
    <lineage>
        <taxon>Bacteria</taxon>
        <taxon>Pseudomonadati</taxon>
        <taxon>Pseudomonadota</taxon>
        <taxon>Alphaproteobacteria</taxon>
        <taxon>Acetobacterales</taxon>
        <taxon>Elioraeaceae</taxon>
        <taxon>Elioraea</taxon>
    </lineage>
</organism>
<evidence type="ECO:0000256" key="1">
    <source>
        <dbReference type="SAM" id="Phobius"/>
    </source>
</evidence>
<keyword evidence="1" id="KW-1133">Transmembrane helix</keyword>
<keyword evidence="1" id="KW-0472">Membrane</keyword>
<evidence type="ECO:0000313" key="4">
    <source>
        <dbReference type="Proteomes" id="UP000694001"/>
    </source>
</evidence>
<gene>
    <name evidence="3" type="ORF">KO353_15045</name>
</gene>
<dbReference type="KEGG" id="elio:KO353_15045"/>
<evidence type="ECO:0000313" key="3">
    <source>
        <dbReference type="EMBL" id="QXM24533.1"/>
    </source>
</evidence>
<dbReference type="InterPro" id="IPR021309">
    <property type="entry name" value="YgaP-like_TM"/>
</dbReference>
<keyword evidence="4" id="KW-1185">Reference proteome</keyword>
<sequence>MTKNMGTLDRGLRVAVGGLLVALAATGTVGVWGWIGVVPLATAAIGWCPAYTLLGIRTCPAP</sequence>
<name>A0A975YJJ7_9PROT</name>
<dbReference type="EMBL" id="CP076448">
    <property type="protein sequence ID" value="QXM24533.1"/>
    <property type="molecule type" value="Genomic_DNA"/>
</dbReference>
<evidence type="ECO:0000259" key="2">
    <source>
        <dbReference type="Pfam" id="PF11127"/>
    </source>
</evidence>
<keyword evidence="1" id="KW-0812">Transmembrane</keyword>
<protein>
    <submittedName>
        <fullName evidence="3">DUF2892 domain-containing protein</fullName>
    </submittedName>
</protein>
<accession>A0A975YJJ7</accession>
<dbReference type="Pfam" id="PF11127">
    <property type="entry name" value="YgaP-like_TM"/>
    <property type="match status" value="1"/>
</dbReference>
<dbReference type="Proteomes" id="UP000694001">
    <property type="component" value="Chromosome"/>
</dbReference>
<reference evidence="3" key="1">
    <citation type="submission" date="2021-06" db="EMBL/GenBank/DDBJ databases">
        <title>Elioraea tepida, sp. nov., a moderately thermophilic aerobic anoxygenic phototrophic bacterium isolated from an alkaline siliceous hot spring mat community in Yellowstone National Park, WY, USA.</title>
        <authorList>
            <person name="Saini M.K."/>
            <person name="Yoshida S."/>
            <person name="Sebastian A."/>
            <person name="Hirose S."/>
            <person name="Hara E."/>
            <person name="Tamaki H."/>
            <person name="Soulier N.T."/>
            <person name="Albert I."/>
            <person name="Hanada S."/>
            <person name="Bryant D.A."/>
            <person name="Tank M."/>
        </authorList>
    </citation>
    <scope>NUCLEOTIDE SEQUENCE</scope>
    <source>
        <strain evidence="3">MS-P2</strain>
    </source>
</reference>
<dbReference type="AlphaFoldDB" id="A0A975YJJ7"/>
<feature type="transmembrane region" description="Helical" evidence="1">
    <location>
        <begin position="12"/>
        <end position="35"/>
    </location>
</feature>
<feature type="domain" description="Inner membrane protein YgaP-like transmembrane" evidence="2">
    <location>
        <begin position="1"/>
        <end position="61"/>
    </location>
</feature>
<proteinExistence type="predicted"/>
<dbReference type="RefSeq" id="WP_218285590.1">
    <property type="nucleotide sequence ID" value="NZ_CP076448.1"/>
</dbReference>